<keyword evidence="3 5" id="KW-0378">Hydrolase</keyword>
<evidence type="ECO:0000313" key="9">
    <source>
        <dbReference type="EMBL" id="KRL85502.1"/>
    </source>
</evidence>
<dbReference type="PROSITE" id="PS50106">
    <property type="entry name" value="PDZ"/>
    <property type="match status" value="1"/>
</dbReference>
<dbReference type="AlphaFoldDB" id="A0A0R1TXL8"/>
<keyword evidence="7" id="KW-1133">Transmembrane helix</keyword>
<dbReference type="STRING" id="1423783.FC50_GL001668"/>
<dbReference type="GO" id="GO:0030288">
    <property type="term" value="C:outer membrane-bounded periplasmic space"/>
    <property type="evidence" value="ECO:0007669"/>
    <property type="project" value="TreeGrafter"/>
</dbReference>
<evidence type="ECO:0000256" key="7">
    <source>
        <dbReference type="SAM" id="Phobius"/>
    </source>
</evidence>
<dbReference type="InterPro" id="IPR029045">
    <property type="entry name" value="ClpP/crotonase-like_dom_sf"/>
</dbReference>
<feature type="region of interest" description="Disordered" evidence="6">
    <location>
        <begin position="1"/>
        <end position="22"/>
    </location>
</feature>
<dbReference type="Gene3D" id="3.30.750.44">
    <property type="match status" value="1"/>
</dbReference>
<comment type="similarity">
    <text evidence="1 5">Belongs to the peptidase S41A family.</text>
</comment>
<dbReference type="Gene3D" id="2.30.42.10">
    <property type="match status" value="1"/>
</dbReference>
<feature type="transmembrane region" description="Helical" evidence="7">
    <location>
        <begin position="27"/>
        <end position="49"/>
    </location>
</feature>
<dbReference type="SMART" id="SM00228">
    <property type="entry name" value="PDZ"/>
    <property type="match status" value="1"/>
</dbReference>
<feature type="domain" description="PDZ" evidence="8">
    <location>
        <begin position="115"/>
        <end position="183"/>
    </location>
</feature>
<dbReference type="InterPro" id="IPR002477">
    <property type="entry name" value="Peptidoglycan-bd-like"/>
</dbReference>
<evidence type="ECO:0000256" key="6">
    <source>
        <dbReference type="SAM" id="MobiDB-lite"/>
    </source>
</evidence>
<dbReference type="Proteomes" id="UP000051922">
    <property type="component" value="Unassembled WGS sequence"/>
</dbReference>
<name>A0A0R1TXL8_9LACO</name>
<protein>
    <submittedName>
        <fullName evidence="9">Carboxy-terminal processing proteinase</fullName>
    </submittedName>
</protein>
<keyword evidence="7" id="KW-0472">Membrane</keyword>
<dbReference type="InterPro" id="IPR055210">
    <property type="entry name" value="CtpA/B_N"/>
</dbReference>
<dbReference type="SUPFAM" id="SSF50156">
    <property type="entry name" value="PDZ domain-like"/>
    <property type="match status" value="1"/>
</dbReference>
<dbReference type="SUPFAM" id="SSF52096">
    <property type="entry name" value="ClpP/crotonase"/>
    <property type="match status" value="1"/>
</dbReference>
<dbReference type="InterPro" id="IPR036034">
    <property type="entry name" value="PDZ_sf"/>
</dbReference>
<dbReference type="InterPro" id="IPR005151">
    <property type="entry name" value="Tail-specific_protease"/>
</dbReference>
<keyword evidence="10" id="KW-1185">Reference proteome</keyword>
<dbReference type="NCBIfam" id="TIGR00225">
    <property type="entry name" value="prc"/>
    <property type="match status" value="1"/>
</dbReference>
<dbReference type="GO" id="GO:0004175">
    <property type="term" value="F:endopeptidase activity"/>
    <property type="evidence" value="ECO:0007669"/>
    <property type="project" value="TreeGrafter"/>
</dbReference>
<evidence type="ECO:0000256" key="1">
    <source>
        <dbReference type="ARBA" id="ARBA00009179"/>
    </source>
</evidence>
<dbReference type="InterPro" id="IPR001478">
    <property type="entry name" value="PDZ"/>
</dbReference>
<keyword evidence="2 5" id="KW-0645">Protease</keyword>
<dbReference type="Gene3D" id="3.90.226.10">
    <property type="entry name" value="2-enoyl-CoA Hydratase, Chain A, domain 1"/>
    <property type="match status" value="1"/>
</dbReference>
<accession>A0A0R1TXL8</accession>
<dbReference type="InterPro" id="IPR004447">
    <property type="entry name" value="Peptidase_S41A"/>
</dbReference>
<dbReference type="Pfam" id="PF22694">
    <property type="entry name" value="CtpB_N-like"/>
    <property type="match status" value="1"/>
</dbReference>
<dbReference type="Pfam" id="PF13180">
    <property type="entry name" value="PDZ_2"/>
    <property type="match status" value="1"/>
</dbReference>
<evidence type="ECO:0000256" key="5">
    <source>
        <dbReference type="RuleBase" id="RU004404"/>
    </source>
</evidence>
<dbReference type="SMART" id="SM00245">
    <property type="entry name" value="TSPc"/>
    <property type="match status" value="1"/>
</dbReference>
<organism evidence="9 10">
    <name type="scientific">Lacticaseibacillus pantheris DSM 15945 = JCM 12539 = NBRC 106106</name>
    <dbReference type="NCBI Taxonomy" id="1423783"/>
    <lineage>
        <taxon>Bacteria</taxon>
        <taxon>Bacillati</taxon>
        <taxon>Bacillota</taxon>
        <taxon>Bacilli</taxon>
        <taxon>Lactobacillales</taxon>
        <taxon>Lactobacillaceae</taxon>
        <taxon>Lacticaseibacillus</taxon>
    </lineage>
</organism>
<dbReference type="InterPro" id="IPR036365">
    <property type="entry name" value="PGBD-like_sf"/>
</dbReference>
<dbReference type="GO" id="GO:0007165">
    <property type="term" value="P:signal transduction"/>
    <property type="evidence" value="ECO:0007669"/>
    <property type="project" value="TreeGrafter"/>
</dbReference>
<evidence type="ECO:0000256" key="3">
    <source>
        <dbReference type="ARBA" id="ARBA00022801"/>
    </source>
</evidence>
<dbReference type="Gene3D" id="1.10.101.10">
    <property type="entry name" value="PGBD-like superfamily/PGBD"/>
    <property type="match status" value="1"/>
</dbReference>
<dbReference type="PANTHER" id="PTHR32060:SF30">
    <property type="entry name" value="CARBOXY-TERMINAL PROCESSING PROTEASE CTPA"/>
    <property type="match status" value="1"/>
</dbReference>
<keyword evidence="4 5" id="KW-0720">Serine protease</keyword>
<gene>
    <name evidence="9" type="ORF">FC50_GL001668</name>
</gene>
<evidence type="ECO:0000259" key="8">
    <source>
        <dbReference type="PROSITE" id="PS50106"/>
    </source>
</evidence>
<dbReference type="SUPFAM" id="SSF47090">
    <property type="entry name" value="PGBD-like"/>
    <property type="match status" value="1"/>
</dbReference>
<evidence type="ECO:0000256" key="4">
    <source>
        <dbReference type="ARBA" id="ARBA00022825"/>
    </source>
</evidence>
<dbReference type="Pfam" id="PF03572">
    <property type="entry name" value="Peptidase_S41"/>
    <property type="match status" value="1"/>
</dbReference>
<keyword evidence="7" id="KW-0812">Transmembrane</keyword>
<dbReference type="PATRIC" id="fig|1423783.4.peg.1711"/>
<evidence type="ECO:0000313" key="10">
    <source>
        <dbReference type="Proteomes" id="UP000051922"/>
    </source>
</evidence>
<evidence type="ECO:0000256" key="2">
    <source>
        <dbReference type="ARBA" id="ARBA00022670"/>
    </source>
</evidence>
<sequence>MSNEDETKNQQEQAPQSDKPTRKSIPVWAATVGMAVTIVLGGGIGYGAFAIHNAQQATTTTAVPAEMNKVVKAYATISQNYYQSTSSQKLINGAISGMVNSLKDPYSVYLQNQDATSLNTEISGSFGGIGATMEQRSSGVFVESVNADSAAKKAGVQAGDQIVSVDGKSVTKQSLNKIVAKVRGKIGTKVTVGVKRGGHTMTFTMKRAKVTVASITGKLDSTNKQVGIITFTTFTDNSGKEMKKVVKKLRQEGAKKFVLDLRGNPGGVLDQALAIDSMFLKNGQTILKVKSRTGAAEVYKAGKKYDDGFKITEPTVVLIDGDSASAAEITAAALNEQANVPLLGQKSFGKGTVQTVADMGGGNELKLTIAKWLTPNGTWINHKGIQPTEKVDNPSYANIPAITVTSMKEGDANKSVKSLQRALNALGYDAGTANGYYSSTVTAAVKAFQSKAGLTATGEANEDTIGELVTKVSAKISDNDTVMKAALTKVEGMQ</sequence>
<comment type="caution">
    <text evidence="9">The sequence shown here is derived from an EMBL/GenBank/DDBJ whole genome shotgun (WGS) entry which is preliminary data.</text>
</comment>
<dbReference type="CDD" id="cd06782">
    <property type="entry name" value="cpPDZ_CPP-like"/>
    <property type="match status" value="1"/>
</dbReference>
<dbReference type="EMBL" id="AZFJ01000052">
    <property type="protein sequence ID" value="KRL85502.1"/>
    <property type="molecule type" value="Genomic_DNA"/>
</dbReference>
<reference evidence="9 10" key="1">
    <citation type="journal article" date="2015" name="Genome Announc.">
        <title>Expanding the biotechnology potential of lactobacilli through comparative genomics of 213 strains and associated genera.</title>
        <authorList>
            <person name="Sun Z."/>
            <person name="Harris H.M."/>
            <person name="McCann A."/>
            <person name="Guo C."/>
            <person name="Argimon S."/>
            <person name="Zhang W."/>
            <person name="Yang X."/>
            <person name="Jeffery I.B."/>
            <person name="Cooney J.C."/>
            <person name="Kagawa T.F."/>
            <person name="Liu W."/>
            <person name="Song Y."/>
            <person name="Salvetti E."/>
            <person name="Wrobel A."/>
            <person name="Rasinkangas P."/>
            <person name="Parkhill J."/>
            <person name="Rea M.C."/>
            <person name="O'Sullivan O."/>
            <person name="Ritari J."/>
            <person name="Douillard F.P."/>
            <person name="Paul Ross R."/>
            <person name="Yang R."/>
            <person name="Briner A.E."/>
            <person name="Felis G.E."/>
            <person name="de Vos W.M."/>
            <person name="Barrangou R."/>
            <person name="Klaenhammer T.R."/>
            <person name="Caufield P.W."/>
            <person name="Cui Y."/>
            <person name="Zhang H."/>
            <person name="O'Toole P.W."/>
        </authorList>
    </citation>
    <scope>NUCLEOTIDE SEQUENCE [LARGE SCALE GENOMIC DNA]</scope>
    <source>
        <strain evidence="9 10">DSM 15945</strain>
    </source>
</reference>
<dbReference type="GO" id="GO:0008236">
    <property type="term" value="F:serine-type peptidase activity"/>
    <property type="evidence" value="ECO:0007669"/>
    <property type="project" value="UniProtKB-KW"/>
</dbReference>
<dbReference type="GO" id="GO:0006508">
    <property type="term" value="P:proteolysis"/>
    <property type="evidence" value="ECO:0007669"/>
    <property type="project" value="UniProtKB-KW"/>
</dbReference>
<dbReference type="CDD" id="cd07560">
    <property type="entry name" value="Peptidase_S41_CPP"/>
    <property type="match status" value="1"/>
</dbReference>
<proteinExistence type="inferred from homology"/>
<dbReference type="InterPro" id="IPR036366">
    <property type="entry name" value="PGBDSf"/>
</dbReference>
<dbReference type="PANTHER" id="PTHR32060">
    <property type="entry name" value="TAIL-SPECIFIC PROTEASE"/>
    <property type="match status" value="1"/>
</dbReference>
<dbReference type="Pfam" id="PF01471">
    <property type="entry name" value="PG_binding_1"/>
    <property type="match status" value="1"/>
</dbReference>